<evidence type="ECO:0000313" key="2">
    <source>
        <dbReference type="Proteomes" id="UP001059971"/>
    </source>
</evidence>
<sequence length="60" mass="6701">MRVPAKLQKRDTVIDNEVLGAVETFKVPQAALPLLTPARCHPIVHVSRDPPVKMIYVELV</sequence>
<protein>
    <submittedName>
        <fullName evidence="1">Uncharacterized protein</fullName>
    </submittedName>
</protein>
<evidence type="ECO:0000313" key="1">
    <source>
        <dbReference type="EMBL" id="BBF70857.1"/>
    </source>
</evidence>
<name>A0ABM7G0G6_9SPHN</name>
<keyword evidence="2" id="KW-1185">Reference proteome</keyword>
<proteinExistence type="predicted"/>
<accession>A0ABM7G0G6</accession>
<dbReference type="EMBL" id="AP018817">
    <property type="protein sequence ID" value="BBF70857.1"/>
    <property type="molecule type" value="Genomic_DNA"/>
</dbReference>
<gene>
    <name evidence="1" type="ORF">SBA_ch1_30570</name>
</gene>
<reference evidence="1" key="1">
    <citation type="submission" date="2018-07" db="EMBL/GenBank/DDBJ databases">
        <title>Complete genome sequence of Sphingomonas bisphenolicum strain AO1, a bisphenol A degradative bacterium isolated from Japanese farm field.</title>
        <authorList>
            <person name="Murakami M."/>
            <person name="Koh M."/>
            <person name="Koba S."/>
            <person name="Matsumura Y."/>
        </authorList>
    </citation>
    <scope>NUCLEOTIDE SEQUENCE</scope>
    <source>
        <strain evidence="1">AO1</strain>
    </source>
</reference>
<dbReference type="Proteomes" id="UP001059971">
    <property type="component" value="Chromosome 1"/>
</dbReference>
<organism evidence="1 2">
    <name type="scientific">Sphingomonas bisphenolicum</name>
    <dbReference type="NCBI Taxonomy" id="296544"/>
    <lineage>
        <taxon>Bacteria</taxon>
        <taxon>Pseudomonadati</taxon>
        <taxon>Pseudomonadota</taxon>
        <taxon>Alphaproteobacteria</taxon>
        <taxon>Sphingomonadales</taxon>
        <taxon>Sphingomonadaceae</taxon>
        <taxon>Sphingomonas</taxon>
    </lineage>
</organism>